<feature type="site" description="Could be important to modulate the pK values of the two catalytic cysteine residues" evidence="8">
    <location>
        <position position="220"/>
    </location>
</feature>
<comment type="function">
    <text evidence="8">Catalyzes the stereoinversion of LL-2,6-diaminopimelate (L,L-DAP) to meso-diaminopimelate (meso-DAP), a precursor of L-lysine and an essential component of the bacterial peptidoglycan.</text>
</comment>
<dbReference type="GO" id="GO:0005829">
    <property type="term" value="C:cytosol"/>
    <property type="evidence" value="ECO:0007669"/>
    <property type="project" value="TreeGrafter"/>
</dbReference>
<evidence type="ECO:0000256" key="3">
    <source>
        <dbReference type="ARBA" id="ARBA00013080"/>
    </source>
</evidence>
<keyword evidence="11" id="KW-1185">Reference proteome</keyword>
<dbReference type="SUPFAM" id="SSF54506">
    <property type="entry name" value="Diaminopimelate epimerase-like"/>
    <property type="match status" value="2"/>
</dbReference>
<feature type="binding site" evidence="8">
    <location>
        <position position="202"/>
    </location>
    <ligand>
        <name>substrate</name>
    </ligand>
</feature>
<name>A0A0F5HPA6_BACTR</name>
<accession>A0A0F5HYV9</accession>
<dbReference type="PANTHER" id="PTHR31689:SF0">
    <property type="entry name" value="DIAMINOPIMELATE EPIMERASE"/>
    <property type="match status" value="1"/>
</dbReference>
<feature type="binding site" evidence="8">
    <location>
        <position position="13"/>
    </location>
    <ligand>
        <name>substrate</name>
    </ligand>
</feature>
<feature type="binding site" evidence="8">
    <location>
        <position position="166"/>
    </location>
    <ligand>
        <name>substrate</name>
    </ligand>
</feature>
<dbReference type="PROSITE" id="PS01326">
    <property type="entry name" value="DAP_EPIMERASE"/>
    <property type="match status" value="1"/>
</dbReference>
<feature type="active site" description="Proton donor" evidence="8">
    <location>
        <position position="77"/>
    </location>
</feature>
<evidence type="ECO:0000256" key="5">
    <source>
        <dbReference type="ARBA" id="ARBA00023154"/>
    </source>
</evidence>
<dbReference type="AlphaFoldDB" id="A0A0F5HPA6"/>
<evidence type="ECO:0000256" key="7">
    <source>
        <dbReference type="ARBA" id="ARBA00051712"/>
    </source>
</evidence>
<dbReference type="GO" id="GO:0008837">
    <property type="term" value="F:diaminopimelate epimerase activity"/>
    <property type="evidence" value="ECO:0007669"/>
    <property type="project" value="UniProtKB-UniRule"/>
</dbReference>
<feature type="binding site" evidence="8">
    <location>
        <begin position="220"/>
        <end position="221"/>
    </location>
    <ligand>
        <name>substrate</name>
    </ligand>
</feature>
<dbReference type="HAMAP" id="MF_00197">
    <property type="entry name" value="DAP_epimerase"/>
    <property type="match status" value="1"/>
</dbReference>
<dbReference type="InterPro" id="IPR001653">
    <property type="entry name" value="DAP_epimerase_DapF"/>
</dbReference>
<proteinExistence type="inferred from homology"/>
<keyword evidence="6 8" id="KW-0413">Isomerase</keyword>
<comment type="catalytic activity">
    <reaction evidence="7 8">
        <text>(2S,6S)-2,6-diaminopimelate = meso-2,6-diaminopimelate</text>
        <dbReference type="Rhea" id="RHEA:15393"/>
        <dbReference type="ChEBI" id="CHEBI:57609"/>
        <dbReference type="ChEBI" id="CHEBI:57791"/>
        <dbReference type="EC" id="5.1.1.7"/>
    </reaction>
</comment>
<evidence type="ECO:0000256" key="4">
    <source>
        <dbReference type="ARBA" id="ARBA00022605"/>
    </source>
</evidence>
<accession>A0A0F5HPA6</accession>
<sequence length="330" mass="36698">MEIQLIKCHGSGNDFLLIDEWTNGYSFTEEDRRNLSVTLCDRESSLGADGILFVLESKKADAKMRIFNSDGSEASMCGNGLRCLGRYVCELLNKDEIVVETMKADLKVTKDEELYSEVPTYRVEISPVLFDLESLPMHLEGKNTLLNEKVPKLSETISFSAVAAPNPHLIAIVGKEQIASDEQKQIAEYLNGPNPVCPDGVNVSFVHSIEPGKIYVRTFERGVGFTNACGTAMSASTLISCLLGYNKLEEVVEIYNNGGKVRCETHKKANGDYWIDLIGNATYLYDASVEISLEHPASFRVAEKKERDEQEQYDKLGREVKGLLQTTVFA</sequence>
<evidence type="ECO:0000256" key="1">
    <source>
        <dbReference type="ARBA" id="ARBA00005196"/>
    </source>
</evidence>
<dbReference type="OrthoDB" id="9805408at2"/>
<feature type="site" description="Could be important to modulate the pK values of the two catalytic cysteine residues" evidence="8">
    <location>
        <position position="168"/>
    </location>
</feature>
<dbReference type="RefSeq" id="WP_039237313.1">
    <property type="nucleotide sequence ID" value="NZ_JWIR02000046.1"/>
</dbReference>
<dbReference type="EC" id="5.1.1.7" evidence="3 8"/>
<dbReference type="NCBIfam" id="TIGR00652">
    <property type="entry name" value="DapF"/>
    <property type="match status" value="1"/>
</dbReference>
<evidence type="ECO:0000256" key="6">
    <source>
        <dbReference type="ARBA" id="ARBA00023235"/>
    </source>
</evidence>
<comment type="pathway">
    <text evidence="1 8">Amino-acid biosynthesis; L-lysine biosynthesis via DAP pathway; DL-2,6-diaminopimelate from LL-2,6-diaminopimelate: step 1/1.</text>
</comment>
<comment type="subcellular location">
    <subcellularLocation>
        <location evidence="8">Cytoplasm</location>
    </subcellularLocation>
</comment>
<keyword evidence="8" id="KW-0963">Cytoplasm</keyword>
<dbReference type="UniPathway" id="UPA00034">
    <property type="reaction ID" value="UER00025"/>
</dbReference>
<dbReference type="Proteomes" id="UP000031563">
    <property type="component" value="Unassembled WGS sequence"/>
</dbReference>
<keyword evidence="4 8" id="KW-0028">Amino-acid biosynthesis</keyword>
<feature type="binding site" evidence="8">
    <location>
        <position position="68"/>
    </location>
    <ligand>
        <name>substrate</name>
    </ligand>
</feature>
<dbReference type="EMBL" id="JWIR02000046">
    <property type="protein sequence ID" value="KKB38559.1"/>
    <property type="molecule type" value="Genomic_DNA"/>
</dbReference>
<comment type="caution">
    <text evidence="10">The sequence shown here is derived from an EMBL/GenBank/DDBJ whole genome shotgun (WGS) entry which is preliminary data.</text>
</comment>
<evidence type="ECO:0000256" key="8">
    <source>
        <dbReference type="HAMAP-Rule" id="MF_00197"/>
    </source>
</evidence>
<comment type="subunit">
    <text evidence="8">Homodimer.</text>
</comment>
<feature type="active site" evidence="9">
    <location>
        <position position="77"/>
    </location>
</feature>
<dbReference type="GO" id="GO:0009089">
    <property type="term" value="P:lysine biosynthetic process via diaminopimelate"/>
    <property type="evidence" value="ECO:0007669"/>
    <property type="project" value="UniProtKB-UniRule"/>
</dbReference>
<dbReference type="Gene3D" id="3.10.310.10">
    <property type="entry name" value="Diaminopimelate Epimerase, Chain A, domain 1"/>
    <property type="match status" value="2"/>
</dbReference>
<keyword evidence="5 8" id="KW-0457">Lysine biosynthesis</keyword>
<feature type="binding site" evidence="8">
    <location>
        <begin position="230"/>
        <end position="231"/>
    </location>
    <ligand>
        <name>substrate</name>
    </ligand>
</feature>
<dbReference type="STRING" id="1221996.QY95_02557"/>
<dbReference type="InterPro" id="IPR018510">
    <property type="entry name" value="DAP_epimerase_AS"/>
</dbReference>
<gene>
    <name evidence="8" type="primary">dapF</name>
    <name evidence="10" type="ORF">QY95_02557</name>
</gene>
<evidence type="ECO:0000256" key="2">
    <source>
        <dbReference type="ARBA" id="ARBA00010219"/>
    </source>
</evidence>
<comment type="similarity">
    <text evidence="2 8">Belongs to the diaminopimelate epimerase family.</text>
</comment>
<feature type="active site" description="Proton acceptor" evidence="8">
    <location>
        <position position="229"/>
    </location>
</feature>
<protein>
    <recommendedName>
        <fullName evidence="3 8">Diaminopimelate epimerase</fullName>
        <shortName evidence="8">DAP epimerase</shortName>
        <ecNumber evidence="3 8">5.1.1.7</ecNumber>
    </recommendedName>
    <alternativeName>
        <fullName evidence="8">PLP-independent amino acid racemase</fullName>
    </alternativeName>
</protein>
<evidence type="ECO:0000313" key="10">
    <source>
        <dbReference type="EMBL" id="KKB38559.1"/>
    </source>
</evidence>
<feature type="binding site" evidence="8">
    <location>
        <begin position="78"/>
        <end position="79"/>
    </location>
    <ligand>
        <name>substrate</name>
    </ligand>
</feature>
<dbReference type="Pfam" id="PF01678">
    <property type="entry name" value="DAP_epimerase"/>
    <property type="match status" value="2"/>
</dbReference>
<evidence type="ECO:0000256" key="9">
    <source>
        <dbReference type="PROSITE-ProRule" id="PRU10125"/>
    </source>
</evidence>
<evidence type="ECO:0000313" key="11">
    <source>
        <dbReference type="Proteomes" id="UP000031563"/>
    </source>
</evidence>
<comment type="caution">
    <text evidence="8">Lacks conserved residue(s) required for the propagation of feature annotation.</text>
</comment>
<reference evidence="10" key="1">
    <citation type="submission" date="2015-02" db="EMBL/GenBank/DDBJ databases">
        <title>Genome Assembly of Bacillaceae bacterium MTCC 8252.</title>
        <authorList>
            <person name="Verma A."/>
            <person name="Khatri I."/>
            <person name="Mual P."/>
            <person name="Subramanian S."/>
            <person name="Krishnamurthi S."/>
        </authorList>
    </citation>
    <scope>NUCLEOTIDE SEQUENCE [LARGE SCALE GENOMIC DNA]</scope>
    <source>
        <strain evidence="10">MTCC 8252</strain>
    </source>
</reference>
<dbReference type="PANTHER" id="PTHR31689">
    <property type="entry name" value="DIAMINOPIMELATE EPIMERASE, CHLOROPLASTIC"/>
    <property type="match status" value="1"/>
</dbReference>
<organism evidence="10 11">
    <name type="scientific">Bacillus thermotolerans</name>
    <name type="common">Quasibacillus thermotolerans</name>
    <dbReference type="NCBI Taxonomy" id="1221996"/>
    <lineage>
        <taxon>Bacteria</taxon>
        <taxon>Bacillati</taxon>
        <taxon>Bacillota</taxon>
        <taxon>Bacilli</taxon>
        <taxon>Bacillales</taxon>
        <taxon>Bacillaceae</taxon>
        <taxon>Bacillus</taxon>
    </lineage>
</organism>